<name>A0ABT0VIY5_9LACO</name>
<dbReference type="PIRSF" id="PIRSF037260">
    <property type="entry name" value="UPF0223"/>
    <property type="match status" value="1"/>
</dbReference>
<proteinExistence type="predicted"/>
<keyword evidence="2" id="KW-1185">Reference proteome</keyword>
<reference evidence="1" key="1">
    <citation type="submission" date="2021-04" db="EMBL/GenBank/DDBJ databases">
        <title>Taxonomic assessment of Weissella genus.</title>
        <authorList>
            <person name="Fanelli F."/>
            <person name="Chieffi D."/>
            <person name="Dell'Aquila A."/>
            <person name="Gyu-Sung C."/>
            <person name="Franz C.M.A.P."/>
            <person name="Fusco V."/>
        </authorList>
    </citation>
    <scope>NUCLEOTIDE SEQUENCE</scope>
    <source>
        <strain evidence="1">LMG 25373</strain>
    </source>
</reference>
<dbReference type="Proteomes" id="UP001057481">
    <property type="component" value="Unassembled WGS sequence"/>
</dbReference>
<evidence type="ECO:0000313" key="2">
    <source>
        <dbReference type="Proteomes" id="UP001057481"/>
    </source>
</evidence>
<dbReference type="SUPFAM" id="SSF158504">
    <property type="entry name" value="BH2638-like"/>
    <property type="match status" value="1"/>
</dbReference>
<dbReference type="RefSeq" id="WP_205143703.1">
    <property type="nucleotide sequence ID" value="NZ_JAFBDN010000009.1"/>
</dbReference>
<organism evidence="1 2">
    <name type="scientific">Periweissella beninensis</name>
    <dbReference type="NCBI Taxonomy" id="504936"/>
    <lineage>
        <taxon>Bacteria</taxon>
        <taxon>Bacillati</taxon>
        <taxon>Bacillota</taxon>
        <taxon>Bacilli</taxon>
        <taxon>Lactobacillales</taxon>
        <taxon>Lactobacillaceae</taxon>
        <taxon>Periweissella</taxon>
    </lineage>
</organism>
<dbReference type="InterPro" id="IPR023324">
    <property type="entry name" value="BH2638-like_sf"/>
</dbReference>
<dbReference type="InterPro" id="IPR007920">
    <property type="entry name" value="UPF0223"/>
</dbReference>
<dbReference type="NCBIfam" id="NF003353">
    <property type="entry name" value="PRK04387.1"/>
    <property type="match status" value="1"/>
</dbReference>
<dbReference type="EMBL" id="JAGMVS010000068">
    <property type="protein sequence ID" value="MCM2437796.1"/>
    <property type="molecule type" value="Genomic_DNA"/>
</dbReference>
<protein>
    <submittedName>
        <fullName evidence="1">UPF0223 family protein</fullName>
    </submittedName>
</protein>
<gene>
    <name evidence="1" type="ORF">KAK10_07730</name>
</gene>
<dbReference type="Gene3D" id="1.10.220.80">
    <property type="entry name" value="BH2638-like"/>
    <property type="match status" value="1"/>
</dbReference>
<accession>A0ABT0VIY5</accession>
<dbReference type="Pfam" id="PF05256">
    <property type="entry name" value="UPF0223"/>
    <property type="match status" value="1"/>
</dbReference>
<comment type="caution">
    <text evidence="1">The sequence shown here is derived from an EMBL/GenBank/DDBJ whole genome shotgun (WGS) entry which is preliminary data.</text>
</comment>
<evidence type="ECO:0000313" key="1">
    <source>
        <dbReference type="EMBL" id="MCM2437796.1"/>
    </source>
</evidence>
<sequence>MNKENFSYPLDEGWSTKDIIKVTDLYSAIAQANEKGIEQVKLIAAYKAFKTVVPMKFEEKQIDRAFMQASGYSIYQTLKLAYESKAKIIKINKF</sequence>